<gene>
    <name evidence="1" type="ORF">GCM10009804_43960</name>
</gene>
<comment type="caution">
    <text evidence="1">The sequence shown here is derived from an EMBL/GenBank/DDBJ whole genome shotgun (WGS) entry which is preliminary data.</text>
</comment>
<organism evidence="1 2">
    <name type="scientific">Kribbella hippodromi</name>
    <dbReference type="NCBI Taxonomy" id="434347"/>
    <lineage>
        <taxon>Bacteria</taxon>
        <taxon>Bacillati</taxon>
        <taxon>Actinomycetota</taxon>
        <taxon>Actinomycetes</taxon>
        <taxon>Propionibacteriales</taxon>
        <taxon>Kribbellaceae</taxon>
        <taxon>Kribbella</taxon>
    </lineage>
</organism>
<dbReference type="EMBL" id="BAAAPH010000014">
    <property type="protein sequence ID" value="GAA1582631.1"/>
    <property type="molecule type" value="Genomic_DNA"/>
</dbReference>
<dbReference type="Proteomes" id="UP001501705">
    <property type="component" value="Unassembled WGS sequence"/>
</dbReference>
<protein>
    <submittedName>
        <fullName evidence="1">Uncharacterized protein</fullName>
    </submittedName>
</protein>
<evidence type="ECO:0000313" key="2">
    <source>
        <dbReference type="Proteomes" id="UP001501705"/>
    </source>
</evidence>
<proteinExistence type="predicted"/>
<keyword evidence="2" id="KW-1185">Reference proteome</keyword>
<name>A0ABN2DSA5_9ACTN</name>
<accession>A0ABN2DSA5</accession>
<reference evidence="1 2" key="1">
    <citation type="journal article" date="2019" name="Int. J. Syst. Evol. Microbiol.">
        <title>The Global Catalogue of Microorganisms (GCM) 10K type strain sequencing project: providing services to taxonomists for standard genome sequencing and annotation.</title>
        <authorList>
            <consortium name="The Broad Institute Genomics Platform"/>
            <consortium name="The Broad Institute Genome Sequencing Center for Infectious Disease"/>
            <person name="Wu L."/>
            <person name="Ma J."/>
        </authorList>
    </citation>
    <scope>NUCLEOTIDE SEQUENCE [LARGE SCALE GENOMIC DNA]</scope>
    <source>
        <strain evidence="1 2">JCM 15572</strain>
    </source>
</reference>
<evidence type="ECO:0000313" key="1">
    <source>
        <dbReference type="EMBL" id="GAA1582631.1"/>
    </source>
</evidence>
<sequence>MHEGNQDCCQTTYEQSDGGCEHHGALADLAVHSAGYTGGQDGQGT</sequence>